<dbReference type="RefSeq" id="WP_002649588.1">
    <property type="nucleotide sequence ID" value="NZ_CP042910.1"/>
</dbReference>
<dbReference type="GeneID" id="98644916"/>
<sequence>MMFLRDVSIHADKAIVSTHKDGFVGKFARDVTGCINLFLRLIHRKIETAGTAKLALTFTNNKSLVKERHHMYPEQPDVLIFTWLFQFDKYVEASELNKKKMIFSAMTDCVKYLATQYEWDARPLNEARKQAEQDDYQFNGYLKHSWSSPDSKWRVRIYYECGLEFLEFSCCLFRNRSKTELFRKKMGRVVPAQGGYRIEESNGKWLSNTQFELISPTFQRIEWGVDFAEIMTGSNQ</sequence>
<organism evidence="1 2">
    <name type="scientific">Gimesia maris</name>
    <dbReference type="NCBI Taxonomy" id="122"/>
    <lineage>
        <taxon>Bacteria</taxon>
        <taxon>Pseudomonadati</taxon>
        <taxon>Planctomycetota</taxon>
        <taxon>Planctomycetia</taxon>
        <taxon>Planctomycetales</taxon>
        <taxon>Planctomycetaceae</taxon>
        <taxon>Gimesia</taxon>
    </lineage>
</organism>
<keyword evidence="2" id="KW-1185">Reference proteome</keyword>
<dbReference type="Proteomes" id="UP000322887">
    <property type="component" value="Chromosome"/>
</dbReference>
<accession>A0ABX5YFJ0</accession>
<reference evidence="1 2" key="1">
    <citation type="submission" date="2019-08" db="EMBL/GenBank/DDBJ databases">
        <title>Deep-cultivation of Planctomycetes and their phenomic and genomic characterization uncovers novel biology.</title>
        <authorList>
            <person name="Wiegand S."/>
            <person name="Jogler M."/>
            <person name="Boedeker C."/>
            <person name="Pinto D."/>
            <person name="Vollmers J."/>
            <person name="Rivas-Marin E."/>
            <person name="Kohn T."/>
            <person name="Peeters S.H."/>
            <person name="Heuer A."/>
            <person name="Rast P."/>
            <person name="Oberbeckmann S."/>
            <person name="Bunk B."/>
            <person name="Jeske O."/>
            <person name="Meyerdierks A."/>
            <person name="Storesund J.E."/>
            <person name="Kallscheuer N."/>
            <person name="Luecker S."/>
            <person name="Lage O.M."/>
            <person name="Pohl T."/>
            <person name="Merkel B.J."/>
            <person name="Hornburger P."/>
            <person name="Mueller R.-W."/>
            <person name="Bruemmer F."/>
            <person name="Labrenz M."/>
            <person name="Spormann A.M."/>
            <person name="Op den Camp H."/>
            <person name="Overmann J."/>
            <person name="Amann R."/>
            <person name="Jetten M.S.M."/>
            <person name="Mascher T."/>
            <person name="Medema M.H."/>
            <person name="Devos D.P."/>
            <person name="Kaster A.-K."/>
            <person name="Ovreas L."/>
            <person name="Rohde M."/>
            <person name="Galperin M.Y."/>
            <person name="Jogler C."/>
        </authorList>
    </citation>
    <scope>NUCLEOTIDE SEQUENCE [LARGE SCALE GENOMIC DNA]</scope>
    <source>
        <strain evidence="1 2">DSM 8797</strain>
    </source>
</reference>
<proteinExistence type="predicted"/>
<evidence type="ECO:0000313" key="1">
    <source>
        <dbReference type="EMBL" id="QEG14383.1"/>
    </source>
</evidence>
<protein>
    <submittedName>
        <fullName evidence="1">Uncharacterized protein</fullName>
    </submittedName>
</protein>
<gene>
    <name evidence="1" type="ORF">GmarT_02180</name>
</gene>
<name>A0ABX5YFJ0_9PLAN</name>
<evidence type="ECO:0000313" key="2">
    <source>
        <dbReference type="Proteomes" id="UP000322887"/>
    </source>
</evidence>
<dbReference type="EMBL" id="CP042910">
    <property type="protein sequence ID" value="QEG14383.1"/>
    <property type="molecule type" value="Genomic_DNA"/>
</dbReference>